<evidence type="ECO:0000256" key="1">
    <source>
        <dbReference type="SAM" id="MobiDB-lite"/>
    </source>
</evidence>
<dbReference type="Proteomes" id="UP001633002">
    <property type="component" value="Unassembled WGS sequence"/>
</dbReference>
<feature type="transmembrane region" description="Helical" evidence="2">
    <location>
        <begin position="675"/>
        <end position="698"/>
    </location>
</feature>
<feature type="region of interest" description="Disordered" evidence="1">
    <location>
        <begin position="72"/>
        <end position="121"/>
    </location>
</feature>
<dbReference type="EMBL" id="JBJQOH010000002">
    <property type="protein sequence ID" value="KAL3697029.1"/>
    <property type="molecule type" value="Genomic_DNA"/>
</dbReference>
<keyword evidence="2" id="KW-0472">Membrane</keyword>
<evidence type="ECO:0000313" key="4">
    <source>
        <dbReference type="Proteomes" id="UP001633002"/>
    </source>
</evidence>
<sequence length="754" mass="85429">MDSEDGFQLRELLRKEPSLLTVLFRSSNVLHLAIRKGWYGLVWEILRCFDHVLYDAGEVAVDPFGISAVRRGDGHPLHSTQTNDQVTHTSGNDRDADVSTSASGSHEHTSKPTSTFGPDERTELKTNAEADSTENASRRHNCLDLARFRNLLMAREGENAREKFYRSELDVFGMLVVGGNMAITVIIQEAYSRGLKKGLFEKGHPYASRRTYADGIIHATKRRNQREEDNQAKEKRHRALLRSICERIFRNDERREAEAEALAQAWELESPFLPSEEYLFLSVCRQSDSRLRASLFEAIAERAQDVDFLEYLFTISGPCGTVLHFTEKECLKNDLLHVFERMPIETQEKSLEKGYPGKDAFLPCMKRTPVEEIICSPFFAEQRTNMKSCFKSVLEMVDTDIMKEVKISTDGSYSLPGWGGKRPSSSVSFLGLTVLLRKRKVLKLLLEDDRFYDDGRLNPKQYDPSWWEGRDSSRDGKGTWCASILHLAAMQGDPDVIRQILTTKKFDPLVRDHESKTALHHAVLYKRPYRYRLHITDIPLIPKERISEAYMPENHDREEASESRRQGCINLLLGAGLDIWDTIKEAKLLIRALKHPQGIALGGPLQPPLGYGVSGWGSDRQDASGDLKRSNLHREQHAGILLRLGSIMLSLTPSLPVPQESVLDELKLTRRTVTVALVSLILSIIAILVAFAASSIAVVPDEGSWNHGGLTVSTLVIGGLWCMLILVVCIMRAVRLIFHKSQSLRFVYRRWDYR</sequence>
<dbReference type="AlphaFoldDB" id="A0ABD3I1S3"/>
<keyword evidence="2" id="KW-1133">Transmembrane helix</keyword>
<feature type="compositionally biased region" description="Polar residues" evidence="1">
    <location>
        <begin position="78"/>
        <end position="90"/>
    </location>
</feature>
<keyword evidence="2" id="KW-0812">Transmembrane</keyword>
<dbReference type="Gene3D" id="1.25.40.20">
    <property type="entry name" value="Ankyrin repeat-containing domain"/>
    <property type="match status" value="1"/>
</dbReference>
<keyword evidence="4" id="KW-1185">Reference proteome</keyword>
<dbReference type="InterPro" id="IPR036770">
    <property type="entry name" value="Ankyrin_rpt-contain_sf"/>
</dbReference>
<organism evidence="3 4">
    <name type="scientific">Riccia sorocarpa</name>
    <dbReference type="NCBI Taxonomy" id="122646"/>
    <lineage>
        <taxon>Eukaryota</taxon>
        <taxon>Viridiplantae</taxon>
        <taxon>Streptophyta</taxon>
        <taxon>Embryophyta</taxon>
        <taxon>Marchantiophyta</taxon>
        <taxon>Marchantiopsida</taxon>
        <taxon>Marchantiidae</taxon>
        <taxon>Marchantiales</taxon>
        <taxon>Ricciaceae</taxon>
        <taxon>Riccia</taxon>
    </lineage>
</organism>
<accession>A0ABD3I1S3</accession>
<name>A0ABD3I1S3_9MARC</name>
<dbReference type="SUPFAM" id="SSF48403">
    <property type="entry name" value="Ankyrin repeat"/>
    <property type="match status" value="1"/>
</dbReference>
<reference evidence="3 4" key="1">
    <citation type="submission" date="2024-09" db="EMBL/GenBank/DDBJ databases">
        <title>Chromosome-scale assembly of Riccia sorocarpa.</title>
        <authorList>
            <person name="Paukszto L."/>
        </authorList>
    </citation>
    <scope>NUCLEOTIDE SEQUENCE [LARGE SCALE GENOMIC DNA]</scope>
    <source>
        <strain evidence="3">LP-2024</strain>
        <tissue evidence="3">Aerial parts of the thallus</tissue>
    </source>
</reference>
<evidence type="ECO:0000256" key="2">
    <source>
        <dbReference type="SAM" id="Phobius"/>
    </source>
</evidence>
<evidence type="ECO:0000313" key="3">
    <source>
        <dbReference type="EMBL" id="KAL3697029.1"/>
    </source>
</evidence>
<proteinExistence type="predicted"/>
<feature type="transmembrane region" description="Helical" evidence="2">
    <location>
        <begin position="710"/>
        <end position="734"/>
    </location>
</feature>
<gene>
    <name evidence="3" type="ORF">R1sor_011105</name>
</gene>
<protein>
    <submittedName>
        <fullName evidence="3">Uncharacterized protein</fullName>
    </submittedName>
</protein>
<comment type="caution">
    <text evidence="3">The sequence shown here is derived from an EMBL/GenBank/DDBJ whole genome shotgun (WGS) entry which is preliminary data.</text>
</comment>